<dbReference type="InterPro" id="IPR029068">
    <property type="entry name" value="Glyas_Bleomycin-R_OHBP_Dase"/>
</dbReference>
<dbReference type="RefSeq" id="WP_057481384.1">
    <property type="nucleotide sequence ID" value="NZ_BMWR01000003.1"/>
</dbReference>
<dbReference type="Pfam" id="PF00903">
    <property type="entry name" value="Glyoxalase"/>
    <property type="match status" value="1"/>
</dbReference>
<dbReference type="Proteomes" id="UP000051643">
    <property type="component" value="Unassembled WGS sequence"/>
</dbReference>
<dbReference type="InterPro" id="IPR004360">
    <property type="entry name" value="Glyas_Fos-R_dOase_dom"/>
</dbReference>
<dbReference type="STRING" id="270918.APR42_02990"/>
<accession>A0A0Q9ZHS1</accession>
<dbReference type="OrthoDB" id="2703022at2"/>
<evidence type="ECO:0000259" key="1">
    <source>
        <dbReference type="PROSITE" id="PS51819"/>
    </source>
</evidence>
<name>A0A0Q9ZHS1_9FLAO</name>
<proteinExistence type="predicted"/>
<dbReference type="InterPro" id="IPR037523">
    <property type="entry name" value="VOC_core"/>
</dbReference>
<organism evidence="2 3">
    <name type="scientific">Salegentibacter mishustinae</name>
    <dbReference type="NCBI Taxonomy" id="270918"/>
    <lineage>
        <taxon>Bacteria</taxon>
        <taxon>Pseudomonadati</taxon>
        <taxon>Bacteroidota</taxon>
        <taxon>Flavobacteriia</taxon>
        <taxon>Flavobacteriales</taxon>
        <taxon>Flavobacteriaceae</taxon>
        <taxon>Salegentibacter</taxon>
    </lineage>
</organism>
<reference evidence="2" key="1">
    <citation type="submission" date="2015-10" db="EMBL/GenBank/DDBJ databases">
        <title>Draft genome sequence of Salegentibacter mishustinae KCTC 12263.</title>
        <authorList>
            <person name="Lin W."/>
            <person name="Zheng Q."/>
        </authorList>
    </citation>
    <scope>NUCLEOTIDE SEQUENCE [LARGE SCALE GENOMIC DNA]</scope>
    <source>
        <strain evidence="2">KCTC 12263</strain>
    </source>
</reference>
<keyword evidence="3" id="KW-1185">Reference proteome</keyword>
<dbReference type="PROSITE" id="PS51819">
    <property type="entry name" value="VOC"/>
    <property type="match status" value="1"/>
</dbReference>
<comment type="caution">
    <text evidence="2">The sequence shown here is derived from an EMBL/GenBank/DDBJ whole genome shotgun (WGS) entry which is preliminary data.</text>
</comment>
<evidence type="ECO:0000313" key="3">
    <source>
        <dbReference type="Proteomes" id="UP000051643"/>
    </source>
</evidence>
<sequence>MKIQKLQIYSGNLKEQLRFYRDTLNLKVTDNSDDYFEVETGYSTLRFQQKENATAYHIAFHVPDNQHNEALEWVKERVPVLRGNGQEIIDFLDWSAKSLYFYDRDQNIIEFISRESLSKPESALFSEKSILGISEVGLVTENIKEKFDFLHTNFELEKYDGDFERFCAIGDDEGLLITINQKLKDWFPTDDKAYKSEFKMEFTQQGKKHSLVFENDKLKAQQ</sequence>
<dbReference type="EMBL" id="LKTP01000012">
    <property type="protein sequence ID" value="KRG28910.1"/>
    <property type="molecule type" value="Genomic_DNA"/>
</dbReference>
<protein>
    <submittedName>
        <fullName evidence="2">Glyoxalase</fullName>
    </submittedName>
</protein>
<dbReference type="SUPFAM" id="SSF54593">
    <property type="entry name" value="Glyoxalase/Bleomycin resistance protein/Dihydroxybiphenyl dioxygenase"/>
    <property type="match status" value="1"/>
</dbReference>
<feature type="domain" description="VOC" evidence="1">
    <location>
        <begin position="2"/>
        <end position="114"/>
    </location>
</feature>
<dbReference type="AlphaFoldDB" id="A0A0Q9ZHS1"/>
<evidence type="ECO:0000313" key="2">
    <source>
        <dbReference type="EMBL" id="KRG28910.1"/>
    </source>
</evidence>
<gene>
    <name evidence="2" type="ORF">APR42_02990</name>
</gene>
<dbReference type="Gene3D" id="3.10.180.10">
    <property type="entry name" value="2,3-Dihydroxybiphenyl 1,2-Dioxygenase, domain 1"/>
    <property type="match status" value="1"/>
</dbReference>